<feature type="domain" description="HTH luxR-type" evidence="5">
    <location>
        <begin position="166"/>
        <end position="231"/>
    </location>
</feature>
<dbReference type="SMART" id="SM00421">
    <property type="entry name" value="HTH_LUXR"/>
    <property type="match status" value="1"/>
</dbReference>
<dbReference type="Proteomes" id="UP001216440">
    <property type="component" value="Chromosome"/>
</dbReference>
<evidence type="ECO:0000259" key="5">
    <source>
        <dbReference type="PROSITE" id="PS50043"/>
    </source>
</evidence>
<gene>
    <name evidence="6" type="ORF">PYS65_26235</name>
</gene>
<keyword evidence="2" id="KW-0238">DNA-binding</keyword>
<dbReference type="EMBL" id="CP121682">
    <property type="protein sequence ID" value="WGD43343.1"/>
    <property type="molecule type" value="Genomic_DNA"/>
</dbReference>
<evidence type="ECO:0000256" key="4">
    <source>
        <dbReference type="SAM" id="MobiDB-lite"/>
    </source>
</evidence>
<dbReference type="Pfam" id="PF00196">
    <property type="entry name" value="GerE"/>
    <property type="match status" value="1"/>
</dbReference>
<dbReference type="InterPro" id="IPR016032">
    <property type="entry name" value="Sig_transdc_resp-reg_C-effctor"/>
</dbReference>
<evidence type="ECO:0000256" key="2">
    <source>
        <dbReference type="ARBA" id="ARBA00023125"/>
    </source>
</evidence>
<dbReference type="PANTHER" id="PTHR44688">
    <property type="entry name" value="DNA-BINDING TRANSCRIPTIONAL ACTIVATOR DEVR_DOSR"/>
    <property type="match status" value="1"/>
</dbReference>
<dbReference type="CDD" id="cd06170">
    <property type="entry name" value="LuxR_C_like"/>
    <property type="match status" value="1"/>
</dbReference>
<dbReference type="PANTHER" id="PTHR44688:SF25">
    <property type="entry name" value="HTH LUXR-TYPE DOMAIN-CONTAINING PROTEIN"/>
    <property type="match status" value="1"/>
</dbReference>
<evidence type="ECO:0000313" key="6">
    <source>
        <dbReference type="EMBL" id="WGD43343.1"/>
    </source>
</evidence>
<evidence type="ECO:0000313" key="7">
    <source>
        <dbReference type="Proteomes" id="UP001216440"/>
    </source>
</evidence>
<evidence type="ECO:0000256" key="1">
    <source>
        <dbReference type="ARBA" id="ARBA00023015"/>
    </source>
</evidence>
<dbReference type="InterPro" id="IPR036388">
    <property type="entry name" value="WH-like_DNA-bd_sf"/>
</dbReference>
<dbReference type="Gene3D" id="1.10.10.10">
    <property type="entry name" value="Winged helix-like DNA-binding domain superfamily/Winged helix DNA-binding domain"/>
    <property type="match status" value="1"/>
</dbReference>
<keyword evidence="3" id="KW-0804">Transcription</keyword>
<dbReference type="PRINTS" id="PR00038">
    <property type="entry name" value="HTHLUXR"/>
</dbReference>
<proteinExistence type="predicted"/>
<evidence type="ECO:0000256" key="3">
    <source>
        <dbReference type="ARBA" id="ARBA00023163"/>
    </source>
</evidence>
<name>A0ABY8KA00_9ACTN</name>
<feature type="region of interest" description="Disordered" evidence="4">
    <location>
        <begin position="144"/>
        <end position="166"/>
    </location>
</feature>
<organism evidence="6 7">
    <name type="scientific">Streptomyces cathayae</name>
    <dbReference type="NCBI Taxonomy" id="3031124"/>
    <lineage>
        <taxon>Bacteria</taxon>
        <taxon>Bacillati</taxon>
        <taxon>Actinomycetota</taxon>
        <taxon>Actinomycetes</taxon>
        <taxon>Kitasatosporales</taxon>
        <taxon>Streptomycetaceae</taxon>
        <taxon>Streptomyces</taxon>
    </lineage>
</organism>
<protein>
    <submittedName>
        <fullName evidence="6">LuxR C-terminal-related transcriptional regulator</fullName>
    </submittedName>
</protein>
<dbReference type="InterPro" id="IPR000792">
    <property type="entry name" value="Tscrpt_reg_LuxR_C"/>
</dbReference>
<keyword evidence="1" id="KW-0805">Transcription regulation</keyword>
<reference evidence="6 7" key="1">
    <citation type="submission" date="2023-03" db="EMBL/GenBank/DDBJ databases">
        <authorList>
            <person name="Mo P."/>
        </authorList>
    </citation>
    <scope>NUCLEOTIDE SEQUENCE [LARGE SCALE GENOMIC DNA]</scope>
    <source>
        <strain evidence="6 7">HUAS 5</strain>
    </source>
</reference>
<dbReference type="PROSITE" id="PS50043">
    <property type="entry name" value="HTH_LUXR_2"/>
    <property type="match status" value="1"/>
</dbReference>
<keyword evidence="7" id="KW-1185">Reference proteome</keyword>
<dbReference type="RefSeq" id="WP_279336395.1">
    <property type="nucleotide sequence ID" value="NZ_CP121682.1"/>
</dbReference>
<sequence>MNQGSVRVAVVARGAVARSGLAAVLEEAAHVKQTTVFRPEEFTTASPEDAVQLLILSCDVLVLWCVNGAGEGEDAWAAGLAEVVRRNGVRVLLVLPGAEVRRAASGAVVPCDGILDQDALTGEGLDEALRKAAEGIRPAVPAGRTVAAPRPSRPVPPARGAAGPRNRFPRRQLTERESRVLELLVEGLSNRQIGQALEVSEHVAKRTVALVLAKLDCPNRTQAAAVALREGLVGTGPGEALGA</sequence>
<dbReference type="SUPFAM" id="SSF46894">
    <property type="entry name" value="C-terminal effector domain of the bipartite response regulators"/>
    <property type="match status" value="1"/>
</dbReference>
<accession>A0ABY8KA00</accession>